<feature type="transmembrane region" description="Helical" evidence="8">
    <location>
        <begin position="98"/>
        <end position="115"/>
    </location>
</feature>
<dbReference type="HAMAP" id="MF_00478">
    <property type="entry name" value="RsxE_RnfE"/>
    <property type="match status" value="1"/>
</dbReference>
<evidence type="ECO:0000313" key="11">
    <source>
        <dbReference type="Proteomes" id="UP001198151"/>
    </source>
</evidence>
<comment type="subunit">
    <text evidence="8">The complex is composed of six subunits: RnfA, RnfB, RnfC, RnfD, RnfE and RnfG.</text>
</comment>
<comment type="caution">
    <text evidence="10">The sequence shown here is derived from an EMBL/GenBank/DDBJ whole genome shotgun (WGS) entry which is preliminary data.</text>
</comment>
<feature type="transmembrane region" description="Helical" evidence="8">
    <location>
        <begin position="168"/>
        <end position="189"/>
    </location>
</feature>
<evidence type="ECO:0000256" key="1">
    <source>
        <dbReference type="ARBA" id="ARBA00004127"/>
    </source>
</evidence>
<evidence type="ECO:0000313" key="10">
    <source>
        <dbReference type="EMBL" id="MCC2253097.1"/>
    </source>
</evidence>
<evidence type="ECO:0000256" key="3">
    <source>
        <dbReference type="ARBA" id="ARBA00022692"/>
    </source>
</evidence>
<keyword evidence="2 8" id="KW-0813">Transport</keyword>
<keyword evidence="8" id="KW-1003">Cell membrane</keyword>
<feature type="transmembrane region" description="Helical" evidence="8">
    <location>
        <begin position="127"/>
        <end position="148"/>
    </location>
</feature>
<feature type="region of interest" description="Disordered" evidence="9">
    <location>
        <begin position="231"/>
        <end position="252"/>
    </location>
</feature>
<dbReference type="PANTHER" id="PTHR30586">
    <property type="entry name" value="ELECTRON TRANSPORT COMPLEX PROTEIN RNFE"/>
    <property type="match status" value="1"/>
</dbReference>
<dbReference type="Pfam" id="PF02508">
    <property type="entry name" value="Rnf-Nqr"/>
    <property type="match status" value="1"/>
</dbReference>
<keyword evidence="11" id="KW-1185">Reference proteome</keyword>
<gene>
    <name evidence="8" type="primary">rnfE</name>
    <name evidence="10" type="ORF">LKD70_01345</name>
</gene>
<sequence>MNKCTERLFNGLVKENPTFVLMLGMCPTLAVTTSAVNGIGMGLSTTAVLVMSNMLISMLRKIIPDSVRMPAFIVVVASFVTIVDFLLEGFVPSLYESLGLYIPLIVVNCIILGRAESYASKNPVLPSVFDGIGMGLGFTVGLTCIGIVREILGAGQIFGVQIMPDAYTPITIFILAPGAFLVLACLVALQNKVKANLAKKGQKAPAAAECGEGCASCASREICGGHMFNMDADPDKKISGEAKNNKKEQEGA</sequence>
<organism evidence="10 11">
    <name type="scientific">Ruminococcus turbiniformis</name>
    <dbReference type="NCBI Taxonomy" id="2881258"/>
    <lineage>
        <taxon>Bacteria</taxon>
        <taxon>Bacillati</taxon>
        <taxon>Bacillota</taxon>
        <taxon>Clostridia</taxon>
        <taxon>Eubacteriales</taxon>
        <taxon>Oscillospiraceae</taxon>
        <taxon>Ruminococcus</taxon>
    </lineage>
</organism>
<reference evidence="10 11" key="1">
    <citation type="submission" date="2021-10" db="EMBL/GenBank/DDBJ databases">
        <title>Anaerobic single-cell dispensing facilitates the cultivation of human gut bacteria.</title>
        <authorList>
            <person name="Afrizal A."/>
        </authorList>
    </citation>
    <scope>NUCLEOTIDE SEQUENCE [LARGE SCALE GENOMIC DNA]</scope>
    <source>
        <strain evidence="10 11">CLA-AA-H200</strain>
    </source>
</reference>
<proteinExistence type="inferred from homology"/>
<keyword evidence="3 8" id="KW-0812">Transmembrane</keyword>
<evidence type="ECO:0000256" key="8">
    <source>
        <dbReference type="HAMAP-Rule" id="MF_00478"/>
    </source>
</evidence>
<dbReference type="NCBIfam" id="NF009070">
    <property type="entry name" value="PRK12405.1"/>
    <property type="match status" value="1"/>
</dbReference>
<dbReference type="RefSeq" id="WP_227706263.1">
    <property type="nucleotide sequence ID" value="NZ_JAJEQX010000002.1"/>
</dbReference>
<feature type="compositionally biased region" description="Basic and acidic residues" evidence="9">
    <location>
        <begin position="233"/>
        <end position="252"/>
    </location>
</feature>
<evidence type="ECO:0000256" key="5">
    <source>
        <dbReference type="ARBA" id="ARBA00022982"/>
    </source>
</evidence>
<evidence type="ECO:0000256" key="2">
    <source>
        <dbReference type="ARBA" id="ARBA00022448"/>
    </source>
</evidence>
<evidence type="ECO:0000256" key="9">
    <source>
        <dbReference type="SAM" id="MobiDB-lite"/>
    </source>
</evidence>
<dbReference type="EC" id="7.-.-.-" evidence="8"/>
<keyword evidence="6 8" id="KW-1133">Transmembrane helix</keyword>
<dbReference type="InterPro" id="IPR003667">
    <property type="entry name" value="NqrDE/RnfAE"/>
</dbReference>
<evidence type="ECO:0000256" key="4">
    <source>
        <dbReference type="ARBA" id="ARBA00022967"/>
    </source>
</evidence>
<feature type="transmembrane region" description="Helical" evidence="8">
    <location>
        <begin position="71"/>
        <end position="92"/>
    </location>
</feature>
<keyword evidence="5 8" id="KW-0249">Electron transport</keyword>
<dbReference type="NCBIfam" id="TIGR01948">
    <property type="entry name" value="rnfE"/>
    <property type="match status" value="1"/>
</dbReference>
<accession>A0ABS8FSZ3</accession>
<dbReference type="Proteomes" id="UP001198151">
    <property type="component" value="Unassembled WGS sequence"/>
</dbReference>
<dbReference type="EMBL" id="JAJEQX010000002">
    <property type="protein sequence ID" value="MCC2253097.1"/>
    <property type="molecule type" value="Genomic_DNA"/>
</dbReference>
<feature type="transmembrane region" description="Helical" evidence="8">
    <location>
        <begin position="20"/>
        <end position="50"/>
    </location>
</feature>
<protein>
    <recommendedName>
        <fullName evidence="8">Ion-translocating oxidoreductase complex subunit E</fullName>
        <ecNumber evidence="8">7.-.-.-</ecNumber>
    </recommendedName>
    <alternativeName>
        <fullName evidence="8">Rnf electron transport complex subunit E</fullName>
    </alternativeName>
</protein>
<dbReference type="PANTHER" id="PTHR30586:SF0">
    <property type="entry name" value="ION-TRANSLOCATING OXIDOREDUCTASE COMPLEX SUBUNIT E"/>
    <property type="match status" value="1"/>
</dbReference>
<evidence type="ECO:0000256" key="7">
    <source>
        <dbReference type="ARBA" id="ARBA00023136"/>
    </source>
</evidence>
<dbReference type="InterPro" id="IPR010968">
    <property type="entry name" value="RnfE"/>
</dbReference>
<keyword evidence="7 8" id="KW-0472">Membrane</keyword>
<comment type="similarity">
    <text evidence="8">Belongs to the NqrDE/RnfAE family.</text>
</comment>
<comment type="subcellular location">
    <subcellularLocation>
        <location evidence="8">Cell membrane</location>
        <topology evidence="8">Multi-pass membrane protein</topology>
    </subcellularLocation>
    <subcellularLocation>
        <location evidence="1">Endomembrane system</location>
        <topology evidence="1">Multi-pass membrane protein</topology>
    </subcellularLocation>
</comment>
<evidence type="ECO:0000256" key="6">
    <source>
        <dbReference type="ARBA" id="ARBA00022989"/>
    </source>
</evidence>
<comment type="function">
    <text evidence="8">Part of a membrane-bound complex that couples electron transfer with translocation of ions across the membrane.</text>
</comment>
<name>A0ABS8FSZ3_9FIRM</name>
<keyword evidence="4 8" id="KW-1278">Translocase</keyword>